<keyword evidence="10" id="KW-1185">Reference proteome</keyword>
<keyword evidence="3 8" id="KW-0479">Metal-binding</keyword>
<feature type="binding site" evidence="8">
    <location>
        <position position="77"/>
    </location>
    <ligand>
        <name>Zn(2+)</name>
        <dbReference type="ChEBI" id="CHEBI:29105"/>
    </ligand>
</feature>
<feature type="binding site" evidence="8">
    <location>
        <position position="74"/>
    </location>
    <ligand>
        <name>Zn(2+)</name>
        <dbReference type="ChEBI" id="CHEBI:29105"/>
    </ligand>
</feature>
<dbReference type="GeneID" id="45762840"/>
<dbReference type="PANTHER" id="PTHR11002">
    <property type="entry name" value="CARBONIC ANHYDRASE"/>
    <property type="match status" value="1"/>
</dbReference>
<dbReference type="PANTHER" id="PTHR11002:SF76">
    <property type="entry name" value="CARBONIC ANHYDRASE"/>
    <property type="match status" value="1"/>
</dbReference>
<dbReference type="InterPro" id="IPR036874">
    <property type="entry name" value="Carbonic_anhydrase_sf"/>
</dbReference>
<reference evidence="9 10" key="1">
    <citation type="journal article" date="2019" name="Sci. Rep.">
        <title>Extended insight into the Mycobacterium chelonae-abscessus complex through whole genome sequencing of Mycobacterium salmoniphilum outbreak and Mycobacterium salmoniphilum-like strains.</title>
        <authorList>
            <person name="Behra P.R.K."/>
            <person name="Das S."/>
            <person name="Pettersson B.M.F."/>
            <person name="Shirreff L."/>
            <person name="DuCote T."/>
            <person name="Jacobsson K.G."/>
            <person name="Ennis D.G."/>
            <person name="Kirsebom L.A."/>
        </authorList>
    </citation>
    <scope>NUCLEOTIDE SEQUENCE [LARGE SCALE GENOMIC DNA]</scope>
    <source>
        <strain evidence="9 10">CCUG 63697</strain>
    </source>
</reference>
<evidence type="ECO:0000256" key="6">
    <source>
        <dbReference type="ARBA" id="ARBA00024993"/>
    </source>
</evidence>
<feature type="binding site" evidence="8">
    <location>
        <position position="22"/>
    </location>
    <ligand>
        <name>Zn(2+)</name>
        <dbReference type="ChEBI" id="CHEBI:29105"/>
    </ligand>
</feature>
<sequence length="185" mass="19166">MNSFLATDTTAHPDALYLTCSDWPVGPPAATGALCTIRNVGNLVPTDPAEGSVDAALDFALNELRVRSIVVCGHSGCGAMAALLSESIDAPTSPVGRWLDNARDTLVAYRDHHLARVGAAASGFSQADQLAVVNVVIQVERLVRHPILVAAAVSGRLRVAGTFYSTDTGCLHEVSANGIPAPGPL</sequence>
<proteinExistence type="inferred from homology"/>
<dbReference type="EMBL" id="PECC01000030">
    <property type="protein sequence ID" value="TDZ47604.1"/>
    <property type="molecule type" value="Genomic_DNA"/>
</dbReference>
<dbReference type="InterPro" id="IPR001765">
    <property type="entry name" value="Carbonic_anhydrase"/>
</dbReference>
<comment type="function">
    <text evidence="6">Catalyzes the reversible hydration of carbon dioxide to form bicarbonate.</text>
</comment>
<dbReference type="Proteomes" id="UP000295165">
    <property type="component" value="Unassembled WGS sequence"/>
</dbReference>
<evidence type="ECO:0000313" key="9">
    <source>
        <dbReference type="EMBL" id="TDZ47604.1"/>
    </source>
</evidence>
<evidence type="ECO:0000256" key="2">
    <source>
        <dbReference type="ARBA" id="ARBA00012925"/>
    </source>
</evidence>
<evidence type="ECO:0000313" key="10">
    <source>
        <dbReference type="Proteomes" id="UP000295165"/>
    </source>
</evidence>
<dbReference type="SUPFAM" id="SSF53056">
    <property type="entry name" value="beta-carbonic anhydrase, cab"/>
    <property type="match status" value="1"/>
</dbReference>
<name>A0A4R8QVR8_9MYCO</name>
<evidence type="ECO:0000256" key="8">
    <source>
        <dbReference type="PIRSR" id="PIRSR601765-1"/>
    </source>
</evidence>
<protein>
    <recommendedName>
        <fullName evidence="2">carbonic anhydrase</fullName>
        <ecNumber evidence="2">4.2.1.1</ecNumber>
    </recommendedName>
</protein>
<evidence type="ECO:0000256" key="5">
    <source>
        <dbReference type="ARBA" id="ARBA00023239"/>
    </source>
</evidence>
<dbReference type="Gene3D" id="3.40.1050.10">
    <property type="entry name" value="Carbonic anhydrase"/>
    <property type="match status" value="1"/>
</dbReference>
<gene>
    <name evidence="9" type="primary">cynT</name>
    <name evidence="9" type="ORF">CCUG63697_04659</name>
</gene>
<dbReference type="SMART" id="SM00947">
    <property type="entry name" value="Pro_CA"/>
    <property type="match status" value="1"/>
</dbReference>
<dbReference type="RefSeq" id="WP_043079352.1">
    <property type="nucleotide sequence ID" value="NZ_PECB01000003.1"/>
</dbReference>
<comment type="similarity">
    <text evidence="1">Belongs to the beta-class carbonic anhydrase family.</text>
</comment>
<evidence type="ECO:0000256" key="1">
    <source>
        <dbReference type="ARBA" id="ARBA00006217"/>
    </source>
</evidence>
<evidence type="ECO:0000256" key="3">
    <source>
        <dbReference type="ARBA" id="ARBA00022723"/>
    </source>
</evidence>
<evidence type="ECO:0000256" key="7">
    <source>
        <dbReference type="ARBA" id="ARBA00048348"/>
    </source>
</evidence>
<feature type="binding site" evidence="8">
    <location>
        <position position="20"/>
    </location>
    <ligand>
        <name>Zn(2+)</name>
        <dbReference type="ChEBI" id="CHEBI:29105"/>
    </ligand>
</feature>
<dbReference type="GO" id="GO:0008270">
    <property type="term" value="F:zinc ion binding"/>
    <property type="evidence" value="ECO:0007669"/>
    <property type="project" value="InterPro"/>
</dbReference>
<comment type="caution">
    <text evidence="9">The sequence shown here is derived from an EMBL/GenBank/DDBJ whole genome shotgun (WGS) entry which is preliminary data.</text>
</comment>
<keyword evidence="4 8" id="KW-0862">Zinc</keyword>
<evidence type="ECO:0000256" key="4">
    <source>
        <dbReference type="ARBA" id="ARBA00022833"/>
    </source>
</evidence>
<keyword evidence="5 9" id="KW-0456">Lyase</keyword>
<dbReference type="EC" id="4.2.1.1" evidence="2"/>
<comment type="catalytic activity">
    <reaction evidence="7">
        <text>hydrogencarbonate + H(+) = CO2 + H2O</text>
        <dbReference type="Rhea" id="RHEA:10748"/>
        <dbReference type="ChEBI" id="CHEBI:15377"/>
        <dbReference type="ChEBI" id="CHEBI:15378"/>
        <dbReference type="ChEBI" id="CHEBI:16526"/>
        <dbReference type="ChEBI" id="CHEBI:17544"/>
        <dbReference type="EC" id="4.2.1.1"/>
    </reaction>
</comment>
<dbReference type="GO" id="GO:0004089">
    <property type="term" value="F:carbonate dehydratase activity"/>
    <property type="evidence" value="ECO:0007669"/>
    <property type="project" value="UniProtKB-EC"/>
</dbReference>
<dbReference type="Pfam" id="PF00484">
    <property type="entry name" value="Pro_CA"/>
    <property type="match status" value="1"/>
</dbReference>
<accession>A0A4R8QVR8</accession>
<dbReference type="AlphaFoldDB" id="A0A4R8QVR8"/>
<comment type="cofactor">
    <cofactor evidence="8">
        <name>Zn(2+)</name>
        <dbReference type="ChEBI" id="CHEBI:29105"/>
    </cofactor>
    <text evidence="8">Binds 1 zinc ion per subunit.</text>
</comment>
<organism evidence="9 10">
    <name type="scientific">Mycobacteroides franklinii</name>
    <dbReference type="NCBI Taxonomy" id="948102"/>
    <lineage>
        <taxon>Bacteria</taxon>
        <taxon>Bacillati</taxon>
        <taxon>Actinomycetota</taxon>
        <taxon>Actinomycetes</taxon>
        <taxon>Mycobacteriales</taxon>
        <taxon>Mycobacteriaceae</taxon>
        <taxon>Mycobacteroides</taxon>
    </lineage>
</organism>